<dbReference type="SUPFAM" id="SSF53098">
    <property type="entry name" value="Ribonuclease H-like"/>
    <property type="match status" value="1"/>
</dbReference>
<keyword evidence="3" id="KW-1185">Reference proteome</keyword>
<feature type="domain" description="RNase H type-1" evidence="1">
    <location>
        <begin position="7"/>
        <end position="97"/>
    </location>
</feature>
<protein>
    <recommendedName>
        <fullName evidence="1">RNase H type-1 domain-containing protein</fullName>
    </recommendedName>
</protein>
<dbReference type="InterPro" id="IPR012337">
    <property type="entry name" value="RNaseH-like_sf"/>
</dbReference>
<dbReference type="PANTHER" id="PTHR47723">
    <property type="entry name" value="OS05G0353850 PROTEIN"/>
    <property type="match status" value="1"/>
</dbReference>
<sequence>MLGIGYSVFIGRCSVLEAELWGVVKGLRLAWNVGIQVVLLEVDNDDVARMVRDSMRVSGLHGLVSLIRELLDRDWMVRVRQVWRSTNRVADGIAKLARKSLFRSCKIWVLLLGFFDAF</sequence>
<organism evidence="2 3">
    <name type="scientific">Hibiscus sabdariffa</name>
    <name type="common">roselle</name>
    <dbReference type="NCBI Taxonomy" id="183260"/>
    <lineage>
        <taxon>Eukaryota</taxon>
        <taxon>Viridiplantae</taxon>
        <taxon>Streptophyta</taxon>
        <taxon>Embryophyta</taxon>
        <taxon>Tracheophyta</taxon>
        <taxon>Spermatophyta</taxon>
        <taxon>Magnoliopsida</taxon>
        <taxon>eudicotyledons</taxon>
        <taxon>Gunneridae</taxon>
        <taxon>Pentapetalae</taxon>
        <taxon>rosids</taxon>
        <taxon>malvids</taxon>
        <taxon>Malvales</taxon>
        <taxon>Malvaceae</taxon>
        <taxon>Malvoideae</taxon>
        <taxon>Hibiscus</taxon>
    </lineage>
</organism>
<dbReference type="InterPro" id="IPR044730">
    <property type="entry name" value="RNase_H-like_dom_plant"/>
</dbReference>
<dbReference type="Pfam" id="PF13456">
    <property type="entry name" value="RVT_3"/>
    <property type="match status" value="1"/>
</dbReference>
<accession>A0ABR2TFE3</accession>
<evidence type="ECO:0000313" key="2">
    <source>
        <dbReference type="EMBL" id="KAK9035947.1"/>
    </source>
</evidence>
<name>A0ABR2TFE3_9ROSI</name>
<dbReference type="InterPro" id="IPR036397">
    <property type="entry name" value="RNaseH_sf"/>
</dbReference>
<comment type="caution">
    <text evidence="2">The sequence shown here is derived from an EMBL/GenBank/DDBJ whole genome shotgun (WGS) entry which is preliminary data.</text>
</comment>
<dbReference type="Proteomes" id="UP001396334">
    <property type="component" value="Unassembled WGS sequence"/>
</dbReference>
<dbReference type="PANTHER" id="PTHR47723:SF13">
    <property type="entry name" value="PUTATIVE-RELATED"/>
    <property type="match status" value="1"/>
</dbReference>
<dbReference type="InterPro" id="IPR002156">
    <property type="entry name" value="RNaseH_domain"/>
</dbReference>
<evidence type="ECO:0000313" key="3">
    <source>
        <dbReference type="Proteomes" id="UP001396334"/>
    </source>
</evidence>
<proteinExistence type="predicted"/>
<dbReference type="EMBL" id="JBBPBN010000006">
    <property type="protein sequence ID" value="KAK9035947.1"/>
    <property type="molecule type" value="Genomic_DNA"/>
</dbReference>
<dbReference type="Gene3D" id="3.30.420.10">
    <property type="entry name" value="Ribonuclease H-like superfamily/Ribonuclease H"/>
    <property type="match status" value="1"/>
</dbReference>
<gene>
    <name evidence="2" type="ORF">V6N11_077969</name>
</gene>
<reference evidence="2 3" key="1">
    <citation type="journal article" date="2024" name="G3 (Bethesda)">
        <title>Genome assembly of Hibiscus sabdariffa L. provides insights into metabolisms of medicinal natural products.</title>
        <authorList>
            <person name="Kim T."/>
        </authorList>
    </citation>
    <scope>NUCLEOTIDE SEQUENCE [LARGE SCALE GENOMIC DNA]</scope>
    <source>
        <strain evidence="2">TK-2024</strain>
        <tissue evidence="2">Old leaves</tissue>
    </source>
</reference>
<evidence type="ECO:0000259" key="1">
    <source>
        <dbReference type="Pfam" id="PF13456"/>
    </source>
</evidence>
<dbReference type="InterPro" id="IPR053151">
    <property type="entry name" value="RNase_H-like"/>
</dbReference>
<dbReference type="CDD" id="cd06222">
    <property type="entry name" value="RNase_H_like"/>
    <property type="match status" value="1"/>
</dbReference>